<name>A0ACC1JAA2_9FUNG</name>
<evidence type="ECO:0000313" key="1">
    <source>
        <dbReference type="EMBL" id="KAJ1943995.1"/>
    </source>
</evidence>
<dbReference type="EMBL" id="JANBPW010001568">
    <property type="protein sequence ID" value="KAJ1943995.1"/>
    <property type="molecule type" value="Genomic_DNA"/>
</dbReference>
<evidence type="ECO:0000313" key="2">
    <source>
        <dbReference type="Proteomes" id="UP001150603"/>
    </source>
</evidence>
<keyword evidence="2" id="KW-1185">Reference proteome</keyword>
<gene>
    <name evidence="1" type="ORF">FBU59_002730</name>
</gene>
<reference evidence="1" key="1">
    <citation type="submission" date="2022-07" db="EMBL/GenBank/DDBJ databases">
        <title>Phylogenomic reconstructions and comparative analyses of Kickxellomycotina fungi.</title>
        <authorList>
            <person name="Reynolds N.K."/>
            <person name="Stajich J.E."/>
            <person name="Barry K."/>
            <person name="Grigoriev I.V."/>
            <person name="Crous P."/>
            <person name="Smith M.E."/>
        </authorList>
    </citation>
    <scope>NUCLEOTIDE SEQUENCE</scope>
    <source>
        <strain evidence="1">NRRL 5244</strain>
    </source>
</reference>
<protein>
    <submittedName>
        <fullName evidence="1">Uncharacterized protein</fullName>
    </submittedName>
</protein>
<feature type="non-terminal residue" evidence="1">
    <location>
        <position position="1"/>
    </location>
</feature>
<organism evidence="1 2">
    <name type="scientific">Linderina macrospora</name>
    <dbReference type="NCBI Taxonomy" id="4868"/>
    <lineage>
        <taxon>Eukaryota</taxon>
        <taxon>Fungi</taxon>
        <taxon>Fungi incertae sedis</taxon>
        <taxon>Zoopagomycota</taxon>
        <taxon>Kickxellomycotina</taxon>
        <taxon>Kickxellomycetes</taxon>
        <taxon>Kickxellales</taxon>
        <taxon>Kickxellaceae</taxon>
        <taxon>Linderina</taxon>
    </lineage>
</organism>
<sequence>KLTARDIYDAEWPVGQMGQFPNRHSSSNGHHHTDQENDRPRVHALIGFVGEEVIVYHDVPVTGLDPVPTLVGKGKFGSGLGGVFSLPGSSKEGIVTSVHFDDLDFDGQKEIMLGTVSGAVLIYKAVENGYAMVWRRRFPAPVYGIFSVDINCDGANELVVITLSGVHIMQPNLSIVRAKLLKQLILLRQQKNTEESAV</sequence>
<accession>A0ACC1JAA2</accession>
<proteinExistence type="predicted"/>
<comment type="caution">
    <text evidence="1">The sequence shown here is derived from an EMBL/GenBank/DDBJ whole genome shotgun (WGS) entry which is preliminary data.</text>
</comment>
<dbReference type="Proteomes" id="UP001150603">
    <property type="component" value="Unassembled WGS sequence"/>
</dbReference>